<evidence type="ECO:0000256" key="1">
    <source>
        <dbReference type="ARBA" id="ARBA00022723"/>
    </source>
</evidence>
<dbReference type="GO" id="GO:0046872">
    <property type="term" value="F:metal ion binding"/>
    <property type="evidence" value="ECO:0007669"/>
    <property type="project" value="UniProtKB-KW"/>
</dbReference>
<keyword evidence="1" id="KW-0479">Metal-binding</keyword>
<reference evidence="4 5" key="1">
    <citation type="submission" date="2016-01" db="EMBL/GenBank/DDBJ databases">
        <authorList>
            <person name="McClelland M."/>
            <person name="Jain A."/>
            <person name="Saraogi P."/>
            <person name="Mendelson R."/>
            <person name="Westerman R."/>
            <person name="SanMiguel P."/>
            <person name="Csonka L."/>
        </authorList>
    </citation>
    <scope>NUCLEOTIDE SEQUENCE [LARGE SCALE GENOMIC DNA]</scope>
    <source>
        <strain evidence="4 5">NCPPB 2472</strain>
    </source>
</reference>
<evidence type="ECO:0000313" key="5">
    <source>
        <dbReference type="Proteomes" id="UP000063229"/>
    </source>
</evidence>
<dbReference type="AlphaFoldDB" id="A0A0X1SZ21"/>
<dbReference type="Proteomes" id="UP000063229">
    <property type="component" value="Chromosome"/>
</dbReference>
<protein>
    <submittedName>
        <fullName evidence="4">Aldolase</fullName>
    </submittedName>
</protein>
<dbReference type="STRING" id="46677.AWM79_07110"/>
<keyword evidence="5" id="KW-1185">Reference proteome</keyword>
<dbReference type="InterPro" id="IPR050197">
    <property type="entry name" value="Aldolase_class_II_sugar_metab"/>
</dbReference>
<dbReference type="Gene3D" id="3.40.225.10">
    <property type="entry name" value="Class II aldolase/adducin N-terminal domain"/>
    <property type="match status" value="1"/>
</dbReference>
<dbReference type="SUPFAM" id="SSF53639">
    <property type="entry name" value="AraD/HMP-PK domain-like"/>
    <property type="match status" value="1"/>
</dbReference>
<dbReference type="OrthoDB" id="5500703at2"/>
<dbReference type="InterPro" id="IPR001303">
    <property type="entry name" value="Aldolase_II/adducin_N"/>
</dbReference>
<dbReference type="KEGG" id="pagb:AWM79_07110"/>
<feature type="domain" description="Class II aldolase/adducin N-terminal" evidence="3">
    <location>
        <begin position="13"/>
        <end position="187"/>
    </location>
</feature>
<evidence type="ECO:0000259" key="3">
    <source>
        <dbReference type="SMART" id="SM01007"/>
    </source>
</evidence>
<organism evidence="4 5">
    <name type="scientific">Pseudomonas agarici</name>
    <dbReference type="NCBI Taxonomy" id="46677"/>
    <lineage>
        <taxon>Bacteria</taxon>
        <taxon>Pseudomonadati</taxon>
        <taxon>Pseudomonadota</taxon>
        <taxon>Gammaproteobacteria</taxon>
        <taxon>Pseudomonadales</taxon>
        <taxon>Pseudomonadaceae</taxon>
        <taxon>Pseudomonas</taxon>
    </lineage>
</organism>
<dbReference type="RefSeq" id="WP_017131351.1">
    <property type="nucleotide sequence ID" value="NZ_CP014135.1"/>
</dbReference>
<keyword evidence="2" id="KW-0456">Lyase</keyword>
<evidence type="ECO:0000313" key="4">
    <source>
        <dbReference type="EMBL" id="AMB85088.1"/>
    </source>
</evidence>
<dbReference type="InterPro" id="IPR036409">
    <property type="entry name" value="Aldolase_II/adducin_N_sf"/>
</dbReference>
<sequence>MSDLVYTEPELRRQLANGIRILERLGIIDFNGHFSARLSDGRILINSGDSVRSAISESDFTIVGPNGEFLAGQARPPAELPLHVSIYQARPDVQVIAHGHPKWSTLLTSAGHPYRVVLAQGALVGDVPIFPSPVSVNKPAVGDAVARALGNAEAVLLKAHGSVLVAKDVLEATVMAIYMELNAERQVLAMPLGGGYIFSAQEADACRAGLAKRGLYEKCWNYHMEKFALTGVD</sequence>
<proteinExistence type="predicted"/>
<dbReference type="GO" id="GO:0005829">
    <property type="term" value="C:cytosol"/>
    <property type="evidence" value="ECO:0007669"/>
    <property type="project" value="TreeGrafter"/>
</dbReference>
<name>A0A0X1SZ21_PSEAA</name>
<dbReference type="EMBL" id="CP014135">
    <property type="protein sequence ID" value="AMB85088.1"/>
    <property type="molecule type" value="Genomic_DNA"/>
</dbReference>
<dbReference type="PANTHER" id="PTHR22789:SF0">
    <property type="entry name" value="3-OXO-TETRONATE 4-PHOSPHATE DECARBOXYLASE-RELATED"/>
    <property type="match status" value="1"/>
</dbReference>
<dbReference type="PANTHER" id="PTHR22789">
    <property type="entry name" value="FUCULOSE PHOSPHATE ALDOLASE"/>
    <property type="match status" value="1"/>
</dbReference>
<gene>
    <name evidence="4" type="ORF">AWM79_07110</name>
</gene>
<dbReference type="Pfam" id="PF00596">
    <property type="entry name" value="Aldolase_II"/>
    <property type="match status" value="1"/>
</dbReference>
<dbReference type="GO" id="GO:0019323">
    <property type="term" value="P:pentose catabolic process"/>
    <property type="evidence" value="ECO:0007669"/>
    <property type="project" value="TreeGrafter"/>
</dbReference>
<evidence type="ECO:0000256" key="2">
    <source>
        <dbReference type="ARBA" id="ARBA00023239"/>
    </source>
</evidence>
<dbReference type="GO" id="GO:0016832">
    <property type="term" value="F:aldehyde-lyase activity"/>
    <property type="evidence" value="ECO:0007669"/>
    <property type="project" value="TreeGrafter"/>
</dbReference>
<accession>A0A0X1SZ21</accession>
<dbReference type="SMART" id="SM01007">
    <property type="entry name" value="Aldolase_II"/>
    <property type="match status" value="1"/>
</dbReference>